<keyword evidence="2" id="KW-1185">Reference proteome</keyword>
<dbReference type="Proteomes" id="UP000549695">
    <property type="component" value="Unassembled WGS sequence"/>
</dbReference>
<dbReference type="EMBL" id="JACCCZ010000001">
    <property type="protein sequence ID" value="NYG01001.1"/>
    <property type="molecule type" value="Genomic_DNA"/>
</dbReference>
<proteinExistence type="predicted"/>
<sequence>MDPTCSPRADRPRDGRRPRIVLVPAPAVHIPAGPETRAVTSR</sequence>
<accession>A0A852W0H8</accession>
<gene>
    <name evidence="1" type="ORF">HDA37_001286</name>
</gene>
<evidence type="ECO:0000313" key="1">
    <source>
        <dbReference type="EMBL" id="NYG01001.1"/>
    </source>
</evidence>
<protein>
    <submittedName>
        <fullName evidence="1">Uncharacterized protein</fullName>
    </submittedName>
</protein>
<evidence type="ECO:0000313" key="2">
    <source>
        <dbReference type="Proteomes" id="UP000549695"/>
    </source>
</evidence>
<reference evidence="1 2" key="1">
    <citation type="submission" date="2020-07" db="EMBL/GenBank/DDBJ databases">
        <title>Sequencing the genomes of 1000 actinobacteria strains.</title>
        <authorList>
            <person name="Klenk H.-P."/>
        </authorList>
    </citation>
    <scope>NUCLEOTIDE SEQUENCE [LARGE SCALE GENOMIC DNA]</scope>
    <source>
        <strain evidence="1 2">DSM 44749</strain>
    </source>
</reference>
<comment type="caution">
    <text evidence="1">The sequence shown here is derived from an EMBL/GenBank/DDBJ whole genome shotgun (WGS) entry which is preliminary data.</text>
</comment>
<organism evidence="1 2">
    <name type="scientific">Pseudonocardia alni</name>
    <name type="common">Amycolata alni</name>
    <dbReference type="NCBI Taxonomy" id="33907"/>
    <lineage>
        <taxon>Bacteria</taxon>
        <taxon>Bacillati</taxon>
        <taxon>Actinomycetota</taxon>
        <taxon>Actinomycetes</taxon>
        <taxon>Pseudonocardiales</taxon>
        <taxon>Pseudonocardiaceae</taxon>
        <taxon>Pseudonocardia</taxon>
    </lineage>
</organism>
<dbReference type="AlphaFoldDB" id="A0A852W0H8"/>
<name>A0A852W0H8_PSEA5</name>